<organism evidence="4 5">
    <name type="scientific">Desulforamulus ferrireducens</name>
    <dbReference type="NCBI Taxonomy" id="1833852"/>
    <lineage>
        <taxon>Bacteria</taxon>
        <taxon>Bacillati</taxon>
        <taxon>Bacillota</taxon>
        <taxon>Clostridia</taxon>
        <taxon>Eubacteriales</taxon>
        <taxon>Peptococcaceae</taxon>
        <taxon>Desulforamulus</taxon>
    </lineage>
</organism>
<dbReference type="Pfam" id="PF01980">
    <property type="entry name" value="TrmO_N"/>
    <property type="match status" value="1"/>
</dbReference>
<dbReference type="EMBL" id="CP019698">
    <property type="protein sequence ID" value="AQS57675.1"/>
    <property type="molecule type" value="Genomic_DNA"/>
</dbReference>
<dbReference type="CDD" id="cd09281">
    <property type="entry name" value="UPF0066"/>
    <property type="match status" value="1"/>
</dbReference>
<protein>
    <submittedName>
        <fullName evidence="4">tRNA (N6-threonylcarbamoyladenosine(37)-N6)-methyltransferase TrmO</fullName>
    </submittedName>
</protein>
<sequence length="158" mass="17763">MEQFNVKAIGRVQVDDQGIRLVLAPEYIPALTNLEGFSHINVLWWFNQCDGPDARAKLMEKSPYKNSPEVLGTFATRSPERPNPIGLTCCHVTYIEAQKGIIGLAYIDAENDTPILDIKPYTPSLDRVAQPAVPAWCQHWPKSVEEAGDFDWSTVFNF</sequence>
<dbReference type="PANTHER" id="PTHR12818:SF0">
    <property type="entry name" value="TRNA (ADENINE(37)-N6)-METHYLTRANSFERASE"/>
    <property type="match status" value="1"/>
</dbReference>
<dbReference type="Gene3D" id="2.40.30.70">
    <property type="entry name" value="YaeB-like"/>
    <property type="match status" value="1"/>
</dbReference>
<evidence type="ECO:0000259" key="3">
    <source>
        <dbReference type="PROSITE" id="PS51668"/>
    </source>
</evidence>
<evidence type="ECO:0000313" key="4">
    <source>
        <dbReference type="EMBL" id="AQS57675.1"/>
    </source>
</evidence>
<dbReference type="GO" id="GO:0008168">
    <property type="term" value="F:methyltransferase activity"/>
    <property type="evidence" value="ECO:0007669"/>
    <property type="project" value="UniProtKB-KW"/>
</dbReference>
<reference evidence="4 5" key="1">
    <citation type="journal article" date="2016" name="Int. J. Syst. Evol. Microbiol.">
        <title>Desulfotomaculum ferrireducens sp. nov., a moderately thermophilic sulfate-reducing and dissimilatory Fe(III)-reducing bacterium isolated from compost.</title>
        <authorList>
            <person name="Yang G."/>
            <person name="Guo J."/>
            <person name="Zhuang L."/>
            <person name="Yuan Y."/>
            <person name="Zhou S."/>
        </authorList>
    </citation>
    <scope>NUCLEOTIDE SEQUENCE [LARGE SCALE GENOMIC DNA]</scope>
    <source>
        <strain evidence="4 5">GSS09</strain>
    </source>
</reference>
<evidence type="ECO:0000256" key="2">
    <source>
        <dbReference type="ARBA" id="ARBA00033753"/>
    </source>
</evidence>
<keyword evidence="4" id="KW-0808">Transferase</keyword>
<dbReference type="STRING" id="1833852.B0537_00140"/>
<feature type="domain" description="TsaA-like" evidence="3">
    <location>
        <begin position="6"/>
        <end position="130"/>
    </location>
</feature>
<accession>A0A1S6ISC9</accession>
<dbReference type="RefSeq" id="WP_077712638.1">
    <property type="nucleotide sequence ID" value="NZ_CP019698.1"/>
</dbReference>
<evidence type="ECO:0000256" key="1">
    <source>
        <dbReference type="ARBA" id="ARBA00022691"/>
    </source>
</evidence>
<dbReference type="AlphaFoldDB" id="A0A1S6ISC9"/>
<dbReference type="KEGG" id="dfg:B0537_00140"/>
<keyword evidence="1" id="KW-0949">S-adenosyl-L-methionine</keyword>
<dbReference type="Proteomes" id="UP000189464">
    <property type="component" value="Chromosome"/>
</dbReference>
<name>A0A1S6ISC9_9FIRM</name>
<dbReference type="PROSITE" id="PS51668">
    <property type="entry name" value="TSAA_2"/>
    <property type="match status" value="1"/>
</dbReference>
<dbReference type="SUPFAM" id="SSF118196">
    <property type="entry name" value="YaeB-like"/>
    <property type="match status" value="1"/>
</dbReference>
<keyword evidence="4" id="KW-0489">Methyltransferase</keyword>
<evidence type="ECO:0000313" key="5">
    <source>
        <dbReference type="Proteomes" id="UP000189464"/>
    </source>
</evidence>
<dbReference type="InterPro" id="IPR023370">
    <property type="entry name" value="TrmO-like_N"/>
</dbReference>
<dbReference type="InterPro" id="IPR036413">
    <property type="entry name" value="YaeB-like_sf"/>
</dbReference>
<dbReference type="InterPro" id="IPR036414">
    <property type="entry name" value="YaeB_N_sf"/>
</dbReference>
<gene>
    <name evidence="4" type="ORF">B0537_00140</name>
</gene>
<dbReference type="GO" id="GO:0032259">
    <property type="term" value="P:methylation"/>
    <property type="evidence" value="ECO:0007669"/>
    <property type="project" value="UniProtKB-KW"/>
</dbReference>
<dbReference type="PANTHER" id="PTHR12818">
    <property type="entry name" value="TRNA (ADENINE(37)-N6)-METHYLTRANSFERASE"/>
    <property type="match status" value="1"/>
</dbReference>
<keyword evidence="5" id="KW-1185">Reference proteome</keyword>
<dbReference type="InterPro" id="IPR040372">
    <property type="entry name" value="YaeB-like"/>
</dbReference>
<proteinExistence type="inferred from homology"/>
<comment type="similarity">
    <text evidence="2">Belongs to the tRNA methyltransferase O family.</text>
</comment>
<dbReference type="OrthoDB" id="9804309at2"/>